<dbReference type="STRING" id="323259.Mhun_0564"/>
<keyword evidence="2" id="KW-1185">Reference proteome</keyword>
<evidence type="ECO:0000313" key="2">
    <source>
        <dbReference type="Proteomes" id="UP000001941"/>
    </source>
</evidence>
<sequence>MTEPCYSKNPDNGIAISSLIRAFHCPRQYFFYKDIPSKPAIQYSICKLVSCAEKGSTEEELWYTLHMIHPEISEDKRHFLRDCLMAMEHAPVRPWTETDISVRSERAGIHGLLDKYHAQNGEYTLTRCTMAPKTGCWAEDAIRTAAFLLCIEEAGAVKTPGIYIEYVRSGIIRYYEPTPKDRRRVLHLIQQVKEIDNGEFPHKPLNPPCSRCRFSDRCAQNAPRRLSFLLKK</sequence>
<evidence type="ECO:0008006" key="3">
    <source>
        <dbReference type="Google" id="ProtNLM"/>
    </source>
</evidence>
<dbReference type="InParanoid" id="Q2FUF5"/>
<accession>Q2FUF5</accession>
<reference evidence="2" key="1">
    <citation type="journal article" date="2016" name="Stand. Genomic Sci.">
        <title>Complete genome sequence of Methanospirillum hungatei type strain JF1.</title>
        <authorList>
            <person name="Gunsalus R.P."/>
            <person name="Cook L.E."/>
            <person name="Crable B."/>
            <person name="Rohlin L."/>
            <person name="McDonald E."/>
            <person name="Mouttaki H."/>
            <person name="Sieber J.R."/>
            <person name="Poweleit N."/>
            <person name="Zhou H."/>
            <person name="Lapidus A.L."/>
            <person name="Daligault H.E."/>
            <person name="Land M."/>
            <person name="Gilna P."/>
            <person name="Ivanova N."/>
            <person name="Kyrpides N."/>
            <person name="Culley D.E."/>
            <person name="McInerney M.J."/>
        </authorList>
    </citation>
    <scope>NUCLEOTIDE SEQUENCE [LARGE SCALE GENOMIC DNA]</scope>
    <source>
        <strain evidence="2">ATCC 27890 / DSM 864 / NBRC 100397 / JF-1</strain>
    </source>
</reference>
<dbReference type="EMBL" id="CP000254">
    <property type="protein sequence ID" value="ABD40324.1"/>
    <property type="molecule type" value="Genomic_DNA"/>
</dbReference>
<gene>
    <name evidence="1" type="ordered locus">Mhun_0564</name>
</gene>
<dbReference type="Gene3D" id="3.90.320.10">
    <property type="match status" value="1"/>
</dbReference>
<dbReference type="KEGG" id="mhu:Mhun_0564"/>
<dbReference type="GeneID" id="3923141"/>
<dbReference type="RefSeq" id="WP_011447610.1">
    <property type="nucleotide sequence ID" value="NC_007796.1"/>
</dbReference>
<evidence type="ECO:0000313" key="1">
    <source>
        <dbReference type="EMBL" id="ABD40324.1"/>
    </source>
</evidence>
<dbReference type="AlphaFoldDB" id="Q2FUF5"/>
<organism evidence="1 2">
    <name type="scientific">Methanospirillum hungatei JF-1 (strain ATCC 27890 / DSM 864 / NBRC 100397 / JF-1)</name>
    <dbReference type="NCBI Taxonomy" id="323259"/>
    <lineage>
        <taxon>Archaea</taxon>
        <taxon>Methanobacteriati</taxon>
        <taxon>Methanobacteriota</taxon>
        <taxon>Stenosarchaea group</taxon>
        <taxon>Methanomicrobia</taxon>
        <taxon>Methanomicrobiales</taxon>
        <taxon>Methanospirillaceae</taxon>
        <taxon>Methanospirillum</taxon>
    </lineage>
</organism>
<dbReference type="Proteomes" id="UP000001941">
    <property type="component" value="Chromosome"/>
</dbReference>
<dbReference type="eggNOG" id="arCOG00793">
    <property type="taxonomic scope" value="Archaea"/>
</dbReference>
<dbReference type="InterPro" id="IPR011604">
    <property type="entry name" value="PDDEXK-like_dom_sf"/>
</dbReference>
<dbReference type="HOGENOM" id="CLU_1227666_0_0_2"/>
<proteinExistence type="predicted"/>
<dbReference type="OrthoDB" id="26676at2157"/>
<protein>
    <recommendedName>
        <fullName evidence="3">DUF83 domain-containing protein</fullName>
    </recommendedName>
</protein>
<dbReference type="EnsemblBacteria" id="ABD40324">
    <property type="protein sequence ID" value="ABD40324"/>
    <property type="gene ID" value="Mhun_0564"/>
</dbReference>
<name>Q2FUF5_METHJ</name>